<keyword evidence="3" id="KW-1185">Reference proteome</keyword>
<dbReference type="Proteomes" id="UP000327493">
    <property type="component" value="Unassembled WGS sequence"/>
</dbReference>
<gene>
    <name evidence="2" type="ORF">FQN60_007113</name>
</gene>
<feature type="domain" description="ZP-domain containing protein Ig-like" evidence="1">
    <location>
        <begin position="150"/>
        <end position="260"/>
    </location>
</feature>
<dbReference type="Pfam" id="PF26562">
    <property type="entry name" value="Ig-like"/>
    <property type="match status" value="1"/>
</dbReference>
<dbReference type="AlphaFoldDB" id="A0A5J5C7Y6"/>
<dbReference type="EMBL" id="VOFY01001815">
    <property type="protein sequence ID" value="KAA8577882.1"/>
    <property type="molecule type" value="Genomic_DNA"/>
</dbReference>
<protein>
    <recommendedName>
        <fullName evidence="1">ZP-domain containing protein Ig-like domain-containing protein</fullName>
    </recommendedName>
</protein>
<accession>A0A5J5C7Y6</accession>
<evidence type="ECO:0000313" key="2">
    <source>
        <dbReference type="EMBL" id="KAA8577882.1"/>
    </source>
</evidence>
<evidence type="ECO:0000313" key="3">
    <source>
        <dbReference type="Proteomes" id="UP000327493"/>
    </source>
</evidence>
<dbReference type="InterPro" id="IPR058876">
    <property type="entry name" value="Ig-like_ZP"/>
</dbReference>
<reference evidence="2 3" key="1">
    <citation type="submission" date="2019-08" db="EMBL/GenBank/DDBJ databases">
        <title>A chromosome-level genome assembly, high-density linkage maps, and genome scans reveal the genomic architecture of hybrid incompatibilities underlying speciation via character displacement in darters (Percidae: Etheostominae).</title>
        <authorList>
            <person name="Moran R.L."/>
            <person name="Catchen J.M."/>
            <person name="Fuller R.C."/>
        </authorList>
    </citation>
    <scope>NUCLEOTIDE SEQUENCE [LARGE SCALE GENOMIC DNA]</scope>
    <source>
        <strain evidence="2">EspeVRDwgs_2016</strain>
        <tissue evidence="2">Muscle</tissue>
    </source>
</reference>
<name>A0A5J5C7Y6_9PERO</name>
<sequence>MEVSVRSDLACPTGTKKDDWDASFKRVNDVPVEVVHATLLSRLNWVSVMVDLVAACSMHKGSYDNSSYIMWETSEVLHPWVSALNQMQDNIGVNGELMAQPIAEKRGYIVKQQNSTIKISIPYKAEGVYRKSIVSGNFYEFSIFHLYLEQISVDEAHVSEERTFTVYLGDVPEDIELVAVNLNGRDFTVPFTNASSHNIAKVVSNHTHGYVLKVPFDDPVVMQQLIKDATIQHRLDINYTLTVLPENEPFYQLASVTAVTNACKSIIFRHGLC</sequence>
<comment type="caution">
    <text evidence="2">The sequence shown here is derived from an EMBL/GenBank/DDBJ whole genome shotgun (WGS) entry which is preliminary data.</text>
</comment>
<organism evidence="2 3">
    <name type="scientific">Etheostoma spectabile</name>
    <name type="common">orangethroat darter</name>
    <dbReference type="NCBI Taxonomy" id="54343"/>
    <lineage>
        <taxon>Eukaryota</taxon>
        <taxon>Metazoa</taxon>
        <taxon>Chordata</taxon>
        <taxon>Craniata</taxon>
        <taxon>Vertebrata</taxon>
        <taxon>Euteleostomi</taxon>
        <taxon>Actinopterygii</taxon>
        <taxon>Neopterygii</taxon>
        <taxon>Teleostei</taxon>
        <taxon>Neoteleostei</taxon>
        <taxon>Acanthomorphata</taxon>
        <taxon>Eupercaria</taxon>
        <taxon>Perciformes</taxon>
        <taxon>Percoidei</taxon>
        <taxon>Percidae</taxon>
        <taxon>Etheostomatinae</taxon>
        <taxon>Etheostoma</taxon>
    </lineage>
</organism>
<feature type="non-terminal residue" evidence="2">
    <location>
        <position position="273"/>
    </location>
</feature>
<proteinExistence type="predicted"/>
<evidence type="ECO:0000259" key="1">
    <source>
        <dbReference type="Pfam" id="PF26562"/>
    </source>
</evidence>
<dbReference type="PANTHER" id="PTHR47130">
    <property type="entry name" value="SI:DKEY-19B23.11-RELATED"/>
    <property type="match status" value="1"/>
</dbReference>
<dbReference type="PANTHER" id="PTHR47130:SF6">
    <property type="entry name" value="EGG ENVELOPE GLYCOPROTEIN-LIKE PRECURSOR"/>
    <property type="match status" value="1"/>
</dbReference>